<dbReference type="EMBL" id="JAVIJP010000032">
    <property type="protein sequence ID" value="KAL3630168.1"/>
    <property type="molecule type" value="Genomic_DNA"/>
</dbReference>
<reference evidence="2" key="1">
    <citation type="journal article" date="2024" name="IScience">
        <title>Strigolactones Initiate the Formation of Haustorium-like Structures in Castilleja.</title>
        <authorList>
            <person name="Buerger M."/>
            <person name="Peterson D."/>
            <person name="Chory J."/>
        </authorList>
    </citation>
    <scope>NUCLEOTIDE SEQUENCE [LARGE SCALE GENOMIC DNA]</scope>
</reference>
<evidence type="ECO:0000313" key="1">
    <source>
        <dbReference type="EMBL" id="KAL3630168.1"/>
    </source>
</evidence>
<sequence>MKKKHGALYFAVCRVSFGGSFDRMKSFDRMCVVRSNE</sequence>
<comment type="caution">
    <text evidence="1">The sequence shown here is derived from an EMBL/GenBank/DDBJ whole genome shotgun (WGS) entry which is preliminary data.</text>
</comment>
<organism evidence="1 2">
    <name type="scientific">Castilleja foliolosa</name>
    <dbReference type="NCBI Taxonomy" id="1961234"/>
    <lineage>
        <taxon>Eukaryota</taxon>
        <taxon>Viridiplantae</taxon>
        <taxon>Streptophyta</taxon>
        <taxon>Embryophyta</taxon>
        <taxon>Tracheophyta</taxon>
        <taxon>Spermatophyta</taxon>
        <taxon>Magnoliopsida</taxon>
        <taxon>eudicotyledons</taxon>
        <taxon>Gunneridae</taxon>
        <taxon>Pentapetalae</taxon>
        <taxon>asterids</taxon>
        <taxon>lamiids</taxon>
        <taxon>Lamiales</taxon>
        <taxon>Orobanchaceae</taxon>
        <taxon>Pedicularideae</taxon>
        <taxon>Castillejinae</taxon>
        <taxon>Castilleja</taxon>
    </lineage>
</organism>
<dbReference type="Proteomes" id="UP001632038">
    <property type="component" value="Unassembled WGS sequence"/>
</dbReference>
<name>A0ABD3CKK8_9LAMI</name>
<gene>
    <name evidence="1" type="ORF">CASFOL_023152</name>
</gene>
<proteinExistence type="predicted"/>
<keyword evidence="2" id="KW-1185">Reference proteome</keyword>
<protein>
    <submittedName>
        <fullName evidence="1">Uncharacterized protein</fullName>
    </submittedName>
</protein>
<evidence type="ECO:0000313" key="2">
    <source>
        <dbReference type="Proteomes" id="UP001632038"/>
    </source>
</evidence>
<dbReference type="AlphaFoldDB" id="A0ABD3CKK8"/>
<accession>A0ABD3CKK8</accession>